<dbReference type="Pfam" id="PF00486">
    <property type="entry name" value="Trans_reg_C"/>
    <property type="match status" value="1"/>
</dbReference>
<dbReference type="InterPro" id="IPR001789">
    <property type="entry name" value="Sig_transdc_resp-reg_receiver"/>
</dbReference>
<accession>A0AAJ5C079</accession>
<sequence>MQVLVVEDDHRISSFLIKGLEENGFLVTLCRNAEDALLEENLKVDWDVIVLDIMLPGIDGVQLLQTLRYKQVYAPVLMLSALNSIQDKVTSLDYGADDYLTKPFHFEELLSRINALSRRKQYQMQDKPKNPILEFDELQIDTDQYKVYLKGELVDLSPREFKLLMYLIENRNKTVSRMQILNAVWGITFNNHSNVVDVYISYLRNKVESQDQKFIQTVKGIGYMFKYDS</sequence>
<protein>
    <submittedName>
        <fullName evidence="10">Transcriptional regulatory protein tcrA</fullName>
    </submittedName>
</protein>
<dbReference type="SUPFAM" id="SSF46894">
    <property type="entry name" value="C-terminal effector domain of the bipartite response regulators"/>
    <property type="match status" value="1"/>
</dbReference>
<dbReference type="GO" id="GO:0006355">
    <property type="term" value="P:regulation of DNA-templated transcription"/>
    <property type="evidence" value="ECO:0007669"/>
    <property type="project" value="InterPro"/>
</dbReference>
<name>A0AAJ5C079_9SPHI</name>
<dbReference type="SMART" id="SM00862">
    <property type="entry name" value="Trans_reg_C"/>
    <property type="match status" value="1"/>
</dbReference>
<evidence type="ECO:0000256" key="4">
    <source>
        <dbReference type="ARBA" id="ARBA00023125"/>
    </source>
</evidence>
<evidence type="ECO:0000256" key="1">
    <source>
        <dbReference type="ARBA" id="ARBA00022553"/>
    </source>
</evidence>
<evidence type="ECO:0000256" key="3">
    <source>
        <dbReference type="ARBA" id="ARBA00023015"/>
    </source>
</evidence>
<feature type="domain" description="OmpR/PhoB-type" evidence="9">
    <location>
        <begin position="130"/>
        <end position="227"/>
    </location>
</feature>
<dbReference type="InterPro" id="IPR039420">
    <property type="entry name" value="WalR-like"/>
</dbReference>
<evidence type="ECO:0000256" key="7">
    <source>
        <dbReference type="PROSITE-ProRule" id="PRU01091"/>
    </source>
</evidence>
<evidence type="ECO:0000259" key="8">
    <source>
        <dbReference type="PROSITE" id="PS50110"/>
    </source>
</evidence>
<keyword evidence="2" id="KW-0902">Two-component regulatory system</keyword>
<dbReference type="GO" id="GO:0005829">
    <property type="term" value="C:cytosol"/>
    <property type="evidence" value="ECO:0007669"/>
    <property type="project" value="TreeGrafter"/>
</dbReference>
<dbReference type="PROSITE" id="PS51755">
    <property type="entry name" value="OMPR_PHOB"/>
    <property type="match status" value="1"/>
</dbReference>
<dbReference type="InterPro" id="IPR011006">
    <property type="entry name" value="CheY-like_superfamily"/>
</dbReference>
<feature type="modified residue" description="4-aspartylphosphate" evidence="6">
    <location>
        <position position="52"/>
    </location>
</feature>
<dbReference type="EMBL" id="LT906468">
    <property type="protein sequence ID" value="SNV49582.1"/>
    <property type="molecule type" value="Genomic_DNA"/>
</dbReference>
<dbReference type="CDD" id="cd00383">
    <property type="entry name" value="trans_reg_C"/>
    <property type="match status" value="1"/>
</dbReference>
<evidence type="ECO:0000313" key="11">
    <source>
        <dbReference type="Proteomes" id="UP000215355"/>
    </source>
</evidence>
<dbReference type="KEGG" id="smiz:4412673_01818"/>
<proteinExistence type="predicted"/>
<dbReference type="GO" id="GO:0032993">
    <property type="term" value="C:protein-DNA complex"/>
    <property type="evidence" value="ECO:0007669"/>
    <property type="project" value="TreeGrafter"/>
</dbReference>
<dbReference type="Proteomes" id="UP000215355">
    <property type="component" value="Chromosome 1"/>
</dbReference>
<dbReference type="FunFam" id="1.10.10.10:FF:000005">
    <property type="entry name" value="Two-component system response regulator"/>
    <property type="match status" value="1"/>
</dbReference>
<dbReference type="AlphaFoldDB" id="A0AAJ5C079"/>
<dbReference type="GO" id="GO:0000976">
    <property type="term" value="F:transcription cis-regulatory region binding"/>
    <property type="evidence" value="ECO:0007669"/>
    <property type="project" value="TreeGrafter"/>
</dbReference>
<feature type="DNA-binding region" description="OmpR/PhoB-type" evidence="7">
    <location>
        <begin position="130"/>
        <end position="227"/>
    </location>
</feature>
<organism evidence="10 11">
    <name type="scientific">Sphingobacterium mizutaii</name>
    <dbReference type="NCBI Taxonomy" id="1010"/>
    <lineage>
        <taxon>Bacteria</taxon>
        <taxon>Pseudomonadati</taxon>
        <taxon>Bacteroidota</taxon>
        <taxon>Sphingobacteriia</taxon>
        <taxon>Sphingobacteriales</taxon>
        <taxon>Sphingobacteriaceae</taxon>
        <taxon>Sphingobacterium</taxon>
    </lineage>
</organism>
<dbReference type="GO" id="GO:0000156">
    <property type="term" value="F:phosphorelay response regulator activity"/>
    <property type="evidence" value="ECO:0007669"/>
    <property type="project" value="TreeGrafter"/>
</dbReference>
<keyword evidence="5" id="KW-0804">Transcription</keyword>
<dbReference type="PROSITE" id="PS50110">
    <property type="entry name" value="RESPONSE_REGULATORY"/>
    <property type="match status" value="1"/>
</dbReference>
<evidence type="ECO:0000256" key="6">
    <source>
        <dbReference type="PROSITE-ProRule" id="PRU00169"/>
    </source>
</evidence>
<dbReference type="Pfam" id="PF00072">
    <property type="entry name" value="Response_reg"/>
    <property type="match status" value="1"/>
</dbReference>
<evidence type="ECO:0000259" key="9">
    <source>
        <dbReference type="PROSITE" id="PS51755"/>
    </source>
</evidence>
<keyword evidence="1 6" id="KW-0597">Phosphoprotein</keyword>
<dbReference type="InterPro" id="IPR016032">
    <property type="entry name" value="Sig_transdc_resp-reg_C-effctor"/>
</dbReference>
<keyword evidence="4 7" id="KW-0238">DNA-binding</keyword>
<dbReference type="PANTHER" id="PTHR48111">
    <property type="entry name" value="REGULATOR OF RPOS"/>
    <property type="match status" value="1"/>
</dbReference>
<gene>
    <name evidence="10" type="primary">tcrA_2</name>
    <name evidence="10" type="ORF">SAMEA4412673_01818</name>
</gene>
<dbReference type="Gene3D" id="1.10.10.10">
    <property type="entry name" value="Winged helix-like DNA-binding domain superfamily/Winged helix DNA-binding domain"/>
    <property type="match status" value="1"/>
</dbReference>
<keyword evidence="3" id="KW-0805">Transcription regulation</keyword>
<feature type="domain" description="Response regulatory" evidence="8">
    <location>
        <begin position="2"/>
        <end position="117"/>
    </location>
</feature>
<dbReference type="SUPFAM" id="SSF52172">
    <property type="entry name" value="CheY-like"/>
    <property type="match status" value="1"/>
</dbReference>
<dbReference type="Gene3D" id="3.40.50.2300">
    <property type="match status" value="1"/>
</dbReference>
<evidence type="ECO:0000313" key="10">
    <source>
        <dbReference type="EMBL" id="SNV49582.1"/>
    </source>
</evidence>
<dbReference type="Gene3D" id="6.10.250.690">
    <property type="match status" value="1"/>
</dbReference>
<dbReference type="SMART" id="SM00448">
    <property type="entry name" value="REC"/>
    <property type="match status" value="1"/>
</dbReference>
<dbReference type="InterPro" id="IPR001867">
    <property type="entry name" value="OmpR/PhoB-type_DNA-bd"/>
</dbReference>
<dbReference type="RefSeq" id="WP_093095925.1">
    <property type="nucleotide sequence ID" value="NZ_CP158798.1"/>
</dbReference>
<evidence type="ECO:0000256" key="2">
    <source>
        <dbReference type="ARBA" id="ARBA00023012"/>
    </source>
</evidence>
<evidence type="ECO:0000256" key="5">
    <source>
        <dbReference type="ARBA" id="ARBA00023163"/>
    </source>
</evidence>
<dbReference type="PANTHER" id="PTHR48111:SF22">
    <property type="entry name" value="REGULATOR OF RPOS"/>
    <property type="match status" value="1"/>
</dbReference>
<dbReference type="InterPro" id="IPR036388">
    <property type="entry name" value="WH-like_DNA-bd_sf"/>
</dbReference>
<reference evidence="10 11" key="1">
    <citation type="submission" date="2017-06" db="EMBL/GenBank/DDBJ databases">
        <authorList>
            <consortium name="Pathogen Informatics"/>
        </authorList>
    </citation>
    <scope>NUCLEOTIDE SEQUENCE [LARGE SCALE GENOMIC DNA]</scope>
    <source>
        <strain evidence="10 11">NCTC12149</strain>
    </source>
</reference>